<comment type="caution">
    <text evidence="1">The sequence shown here is derived from an EMBL/GenBank/DDBJ whole genome shotgun (WGS) entry which is preliminary data.</text>
</comment>
<accession>A0A760MVR1</accession>
<protein>
    <submittedName>
        <fullName evidence="1">Uncharacterized protein</fullName>
    </submittedName>
</protein>
<reference evidence="1" key="2">
    <citation type="submission" date="2020-02" db="EMBL/GenBank/DDBJ databases">
        <authorList>
            <consortium name="NCBI Pathogen Detection Project"/>
        </authorList>
    </citation>
    <scope>NUCLEOTIDE SEQUENCE</scope>
    <source>
        <strain evidence="1">MA.CK_95/00012601</strain>
    </source>
</reference>
<dbReference type="EMBL" id="DAAXUA010000017">
    <property type="protein sequence ID" value="HAG2562708.1"/>
    <property type="molecule type" value="Genomic_DNA"/>
</dbReference>
<sequence>MLRIPFCQGGRAQRLPQLTEQAPQTILSSSLRMACCTAAAAVRIPNGKDTPPAASASEPSAADFTNVLRLTPVCCFSPGITHSIVVIISLYIYDYKEIINMLMM</sequence>
<dbReference type="AlphaFoldDB" id="A0A760MVR1"/>
<evidence type="ECO:0000313" key="1">
    <source>
        <dbReference type="EMBL" id="HAG2562708.1"/>
    </source>
</evidence>
<organism evidence="1">
    <name type="scientific">Salmonella enterica</name>
    <name type="common">Salmonella choleraesuis</name>
    <dbReference type="NCBI Taxonomy" id="28901"/>
    <lineage>
        <taxon>Bacteria</taxon>
        <taxon>Pseudomonadati</taxon>
        <taxon>Pseudomonadota</taxon>
        <taxon>Gammaproteobacteria</taxon>
        <taxon>Enterobacterales</taxon>
        <taxon>Enterobacteriaceae</taxon>
        <taxon>Salmonella</taxon>
    </lineage>
</organism>
<reference evidence="1" key="1">
    <citation type="journal article" date="2018" name="Genome Biol.">
        <title>SKESA: strategic k-mer extension for scrupulous assemblies.</title>
        <authorList>
            <person name="Souvorov A."/>
            <person name="Agarwala R."/>
            <person name="Lipman D.J."/>
        </authorList>
    </citation>
    <scope>NUCLEOTIDE SEQUENCE</scope>
    <source>
        <strain evidence="1">MA.CK_95/00012601</strain>
    </source>
</reference>
<gene>
    <name evidence="1" type="ORF">G8W38_004530</name>
</gene>
<name>A0A760MVR1_SALER</name>
<proteinExistence type="predicted"/>